<feature type="transmembrane region" description="Helical" evidence="10">
    <location>
        <begin position="84"/>
        <end position="102"/>
    </location>
</feature>
<feature type="domain" description="Sulfatase N-terminal" evidence="11">
    <location>
        <begin position="261"/>
        <end position="534"/>
    </location>
</feature>
<dbReference type="InterPro" id="IPR017850">
    <property type="entry name" value="Alkaline_phosphatase_core_sf"/>
</dbReference>
<evidence type="ECO:0000256" key="9">
    <source>
        <dbReference type="PIRSR" id="PIRSR600917-52"/>
    </source>
</evidence>
<feature type="transmembrane region" description="Helical" evidence="10">
    <location>
        <begin position="12"/>
        <end position="30"/>
    </location>
</feature>
<keyword evidence="3 10" id="KW-0812">Transmembrane</keyword>
<keyword evidence="7" id="KW-0479">Metal-binding</keyword>
<keyword evidence="13" id="KW-1185">Reference proteome</keyword>
<reference evidence="13" key="1">
    <citation type="submission" date="2017-05" db="EMBL/GenBank/DDBJ databases">
        <authorList>
            <person name="Ray J."/>
            <person name="Price M."/>
            <person name="Deutschbauer A."/>
        </authorList>
    </citation>
    <scope>NUCLEOTIDE SEQUENCE [LARGE SCALE GENOMIC DNA]</scope>
    <source>
        <strain evidence="13">DSM 19842</strain>
    </source>
</reference>
<feature type="binding site" evidence="8">
    <location>
        <position position="482"/>
    </location>
    <ligand>
        <name>Mn(2+)</name>
        <dbReference type="ChEBI" id="CHEBI:29035"/>
    </ligand>
</feature>
<evidence type="ECO:0000313" key="12">
    <source>
        <dbReference type="EMBL" id="ARS34731.1"/>
    </source>
</evidence>
<comment type="subcellular location">
    <subcellularLocation>
        <location evidence="1">Cell membrane</location>
        <topology evidence="1">Multi-pass membrane protein</topology>
    </subcellularLocation>
</comment>
<dbReference type="GO" id="GO:0005886">
    <property type="term" value="C:plasma membrane"/>
    <property type="evidence" value="ECO:0007669"/>
    <property type="project" value="UniProtKB-SubCell"/>
</dbReference>
<feature type="transmembrane region" description="Helical" evidence="10">
    <location>
        <begin position="172"/>
        <end position="189"/>
    </location>
</feature>
<evidence type="ECO:0000313" key="13">
    <source>
        <dbReference type="Proteomes" id="UP000266292"/>
    </source>
</evidence>
<keyword evidence="5 10" id="KW-0472">Membrane</keyword>
<dbReference type="KEGG" id="pact:CA264_04340"/>
<keyword evidence="2" id="KW-1003">Cell membrane</keyword>
<accession>A0A1X9YPH7</accession>
<feature type="transmembrane region" description="Helical" evidence="10">
    <location>
        <begin position="50"/>
        <end position="72"/>
    </location>
</feature>
<dbReference type="GO" id="GO:0046872">
    <property type="term" value="F:metal ion binding"/>
    <property type="evidence" value="ECO:0007669"/>
    <property type="project" value="UniProtKB-KW"/>
</dbReference>
<dbReference type="AlphaFoldDB" id="A0A1X9YPH7"/>
<dbReference type="InterPro" id="IPR012160">
    <property type="entry name" value="LtaS-like"/>
</dbReference>
<dbReference type="SUPFAM" id="SSF53649">
    <property type="entry name" value="Alkaline phosphatase-like"/>
    <property type="match status" value="1"/>
</dbReference>
<dbReference type="OrthoDB" id="9777768at2"/>
<evidence type="ECO:0000256" key="8">
    <source>
        <dbReference type="PIRSR" id="PIRSR005091-3"/>
    </source>
</evidence>
<dbReference type="PANTHER" id="PTHR47371:SF3">
    <property type="entry name" value="PHOSPHOGLYCEROL TRANSFERASE I"/>
    <property type="match status" value="1"/>
</dbReference>
<feature type="modified residue" description="3-oxoalanine (Ser)" evidence="9">
    <location>
        <position position="308"/>
    </location>
</feature>
<evidence type="ECO:0000256" key="4">
    <source>
        <dbReference type="ARBA" id="ARBA00022989"/>
    </source>
</evidence>
<feature type="binding site" evidence="8">
    <location>
        <position position="481"/>
    </location>
    <ligand>
        <name>Mn(2+)</name>
        <dbReference type="ChEBI" id="CHEBI:29035"/>
    </ligand>
</feature>
<feature type="active site" evidence="6">
    <location>
        <position position="308"/>
    </location>
</feature>
<feature type="binding site" evidence="7">
    <location>
        <position position="427"/>
    </location>
    <ligand>
        <name>substrate</name>
    </ligand>
</feature>
<evidence type="ECO:0000256" key="1">
    <source>
        <dbReference type="ARBA" id="ARBA00004651"/>
    </source>
</evidence>
<keyword evidence="4 10" id="KW-1133">Transmembrane helix</keyword>
<dbReference type="Gene3D" id="3.40.720.10">
    <property type="entry name" value="Alkaline Phosphatase, subunit A"/>
    <property type="match status" value="1"/>
</dbReference>
<evidence type="ECO:0000256" key="10">
    <source>
        <dbReference type="SAM" id="Phobius"/>
    </source>
</evidence>
<dbReference type="InterPro" id="IPR000917">
    <property type="entry name" value="Sulfatase_N"/>
</dbReference>
<evidence type="ECO:0000256" key="5">
    <source>
        <dbReference type="ARBA" id="ARBA00023136"/>
    </source>
</evidence>
<dbReference type="Proteomes" id="UP000266292">
    <property type="component" value="Chromosome"/>
</dbReference>
<dbReference type="STRING" id="709015.GCA_000472485_00862"/>
<name>A0A1X9YPH7_9BACT</name>
<evidence type="ECO:0000256" key="2">
    <source>
        <dbReference type="ARBA" id="ARBA00022475"/>
    </source>
</evidence>
<comment type="PTM">
    <text evidence="9">The conversion to 3-oxoalanine (also known as C-formylglycine, FGly), of a serine or cysteine residue in prokaryotes and of a cysteine residue in eukaryotes, is critical for catalytic activity.</text>
</comment>
<protein>
    <recommendedName>
        <fullName evidence="11">Sulfatase N-terminal domain-containing protein</fullName>
    </recommendedName>
</protein>
<dbReference type="PANTHER" id="PTHR47371">
    <property type="entry name" value="LIPOTEICHOIC ACID SYNTHASE"/>
    <property type="match status" value="1"/>
</dbReference>
<evidence type="ECO:0000256" key="7">
    <source>
        <dbReference type="PIRSR" id="PIRSR005091-2"/>
    </source>
</evidence>
<feature type="transmembrane region" description="Helical" evidence="10">
    <location>
        <begin position="135"/>
        <end position="151"/>
    </location>
</feature>
<evidence type="ECO:0000259" key="11">
    <source>
        <dbReference type="Pfam" id="PF00884"/>
    </source>
</evidence>
<dbReference type="CDD" id="cd16015">
    <property type="entry name" value="LTA_synthase"/>
    <property type="match status" value="1"/>
</dbReference>
<organism evidence="12 13">
    <name type="scientific">Pontibacter actiniarum</name>
    <dbReference type="NCBI Taxonomy" id="323450"/>
    <lineage>
        <taxon>Bacteria</taxon>
        <taxon>Pseudomonadati</taxon>
        <taxon>Bacteroidota</taxon>
        <taxon>Cytophagia</taxon>
        <taxon>Cytophagales</taxon>
        <taxon>Hymenobacteraceae</taxon>
        <taxon>Pontibacter</taxon>
    </lineage>
</organism>
<proteinExistence type="predicted"/>
<dbReference type="RefSeq" id="WP_025604922.1">
    <property type="nucleotide sequence ID" value="NZ_CP021235.1"/>
</dbReference>
<dbReference type="PIRSF" id="PIRSF005091">
    <property type="entry name" value="Mmb_sulf_HI1246"/>
    <property type="match status" value="1"/>
</dbReference>
<evidence type="ECO:0000256" key="3">
    <source>
        <dbReference type="ARBA" id="ARBA00022692"/>
    </source>
</evidence>
<dbReference type="EMBL" id="CP021235">
    <property type="protein sequence ID" value="ARS34731.1"/>
    <property type="molecule type" value="Genomic_DNA"/>
</dbReference>
<gene>
    <name evidence="12" type="ORF">CA264_04340</name>
</gene>
<dbReference type="InterPro" id="IPR050448">
    <property type="entry name" value="OpgB/LTA_synthase_biosynth"/>
</dbReference>
<feature type="binding site" evidence="8">
    <location>
        <position position="268"/>
    </location>
    <ligand>
        <name>Mn(2+)</name>
        <dbReference type="ChEBI" id="CHEBI:29035"/>
    </ligand>
</feature>
<keyword evidence="7" id="KW-0464">Manganese</keyword>
<sequence>MFDASLKLLLRRLGLLLALYMLLRIVFYAFNYHAFTEAGVGETILAFLHGLRFDVAAIFAVNSVFILLSLLPAGNTLHPRYQRMLKWVFLLSNAPFIALALVDVEFFKFIGRRSSNEIVAITEDIAGQLGQLISYYWYLPLGFALLLYGLAKVYPKAPAQPKPQPNVWVRSLRLLVVAAFVVLGIRGGLQLKPLRPSHAFVLDSAALGHVSLNSPFTFIKGVGQTKLEEKHYFGTDEELLAALQFNPQQYAAPKSAPKKDNVVIIILESFAAEYVGALNQGQGYTPFLDSLAAQGVLFENAFANGRKSIESLPSILAGVPSLMQDPFITSPYQANKLYGLGTLLQQAGYRTAMFHGAANGSMGFSDFSRRAGVQEYYGLDEYPDELRSRDFDGQWGIFDAPYLQYVSRKLTEFEQPFMATLFTLSSHQPYTIPDKYKGRFPKGELEIHESIGYADQALREFFATAAKQPWYSNTLFILTADHTQKSINPAYQNELGHYRVPLLLFHPGKDLGNINEEKIAQHADIPATVVDYLNLPTSKLLPFGHSLLDTASTGQAIFFNGNAYLLVQPEVVTELQADDEVRFYTFSDLAPAPAPAPAAAQKLKAQLQYFRNGMVNNRLYFWED</sequence>
<evidence type="ECO:0000256" key="6">
    <source>
        <dbReference type="PIRSR" id="PIRSR005091-1"/>
    </source>
</evidence>
<dbReference type="Pfam" id="PF00884">
    <property type="entry name" value="Sulfatase"/>
    <property type="match status" value="1"/>
</dbReference>